<organism evidence="1 2">
    <name type="scientific">Linderina macrospora</name>
    <dbReference type="NCBI Taxonomy" id="4868"/>
    <lineage>
        <taxon>Eukaryota</taxon>
        <taxon>Fungi</taxon>
        <taxon>Fungi incertae sedis</taxon>
        <taxon>Zoopagomycota</taxon>
        <taxon>Kickxellomycotina</taxon>
        <taxon>Kickxellomycetes</taxon>
        <taxon>Kickxellales</taxon>
        <taxon>Kickxellaceae</taxon>
        <taxon>Linderina</taxon>
    </lineage>
</organism>
<name>A0ACC1JGG8_9FUNG</name>
<keyword evidence="2" id="KW-1185">Reference proteome</keyword>
<dbReference type="Proteomes" id="UP001150603">
    <property type="component" value="Unassembled WGS sequence"/>
</dbReference>
<gene>
    <name evidence="1" type="ORF">FBU59_000493</name>
</gene>
<sequence length="404" mass="43148">MEEDELDNRIPSVAPKVSTPADTLASAPSPLAPASHNSSIPPGMANTAPSGKVSTAPARPALSEVRPYSSASSGYRPELVAQYANKHGKKPLPMPAVSGTVSGSMPPAMVPMGAPFGQTMLPGQFAMGQPNQFGTMANGTIQHMAPVPPPMSGIPGHPPQPMGAPQQPQLMNLFSPPNTSDMTMQSKVLPQPPEPVPAFNPAYVGASTDAQSMSAAPPAPAKVLPQPPVAPNGRATSMGFNDQAGGYPTPNHLPQMQFQNDSMMFVPDSMMANAGGFVPGGAAPVPMMVMQGQPQMQQMTAAPQMQAQQIIYGTMQPQMQAMYQPADMQMQMMQPQMMYQPGIVPDPSAPPMMMSYENLQFSQPNFQQPQQVIQQQQQPLQQQPLQQQQFNPAAYGMQQQQYYP</sequence>
<reference evidence="1" key="1">
    <citation type="submission" date="2022-07" db="EMBL/GenBank/DDBJ databases">
        <title>Phylogenomic reconstructions and comparative analyses of Kickxellomycotina fungi.</title>
        <authorList>
            <person name="Reynolds N.K."/>
            <person name="Stajich J.E."/>
            <person name="Barry K."/>
            <person name="Grigoriev I.V."/>
            <person name="Crous P."/>
            <person name="Smith M.E."/>
        </authorList>
    </citation>
    <scope>NUCLEOTIDE SEQUENCE</scope>
    <source>
        <strain evidence="1">NRRL 5244</strain>
    </source>
</reference>
<accession>A0ACC1JGG8</accession>
<comment type="caution">
    <text evidence="1">The sequence shown here is derived from an EMBL/GenBank/DDBJ whole genome shotgun (WGS) entry which is preliminary data.</text>
</comment>
<protein>
    <submittedName>
        <fullName evidence="1">Uncharacterized protein</fullName>
    </submittedName>
</protein>
<evidence type="ECO:0000313" key="2">
    <source>
        <dbReference type="Proteomes" id="UP001150603"/>
    </source>
</evidence>
<evidence type="ECO:0000313" key="1">
    <source>
        <dbReference type="EMBL" id="KAJ1950845.1"/>
    </source>
</evidence>
<dbReference type="EMBL" id="JANBPW010000111">
    <property type="protein sequence ID" value="KAJ1950845.1"/>
    <property type="molecule type" value="Genomic_DNA"/>
</dbReference>
<proteinExistence type="predicted"/>